<feature type="domain" description="PAC" evidence="2">
    <location>
        <begin position="187"/>
        <end position="238"/>
    </location>
</feature>
<dbReference type="PANTHER" id="PTHR44757">
    <property type="entry name" value="DIGUANYLATE CYCLASE DGCP"/>
    <property type="match status" value="1"/>
</dbReference>
<evidence type="ECO:0000259" key="2">
    <source>
        <dbReference type="PROSITE" id="PS50113"/>
    </source>
</evidence>
<dbReference type="InterPro" id="IPR000700">
    <property type="entry name" value="PAS-assoc_C"/>
</dbReference>
<dbReference type="PANTHER" id="PTHR44757:SF2">
    <property type="entry name" value="BIOFILM ARCHITECTURE MAINTENANCE PROTEIN MBAA"/>
    <property type="match status" value="1"/>
</dbReference>
<dbReference type="NCBIfam" id="TIGR00229">
    <property type="entry name" value="sensory_box"/>
    <property type="match status" value="2"/>
</dbReference>
<dbReference type="Pfam" id="PF13426">
    <property type="entry name" value="PAS_9"/>
    <property type="match status" value="2"/>
</dbReference>
<protein>
    <recommendedName>
        <fullName evidence="4">PAS domain-containing protein</fullName>
    </recommendedName>
</protein>
<sequence length="283" mass="32578">EALVYVNEKSNILDINSQFTKLFGYTLDEIKGKNIDEGIIHTQEKIDEGKYYTKKSLEHFVSYESYRKRKDGSIFPVSISASPVKINNKVKGIITLYQDITERKKAEEKLRQSEEKFAGIFKNIPDAAFFQDTRGIILDVNPHFIWLFGYTKEEMLGKNIDEIGFYPKGKTKEGKDLTRKSLNKDLTNFETIRQKKDGTLVPVHISTSFVKIKDKVTGIIALYHDITERKRNETMQKVLYNISKAANSPISLGQLYKTIHKELGNIIDTTNFFIALADYQKDE</sequence>
<dbReference type="CDD" id="cd00130">
    <property type="entry name" value="PAS"/>
    <property type="match status" value="2"/>
</dbReference>
<dbReference type="Gene3D" id="3.30.450.20">
    <property type="entry name" value="PAS domain"/>
    <property type="match status" value="2"/>
</dbReference>
<dbReference type="SMART" id="SM00086">
    <property type="entry name" value="PAC"/>
    <property type="match status" value="2"/>
</dbReference>
<dbReference type="InterPro" id="IPR001610">
    <property type="entry name" value="PAC"/>
</dbReference>
<dbReference type="InterPro" id="IPR052155">
    <property type="entry name" value="Biofilm_reg_signaling"/>
</dbReference>
<proteinExistence type="predicted"/>
<feature type="domain" description="PAS" evidence="1">
    <location>
        <begin position="1"/>
        <end position="45"/>
    </location>
</feature>
<evidence type="ECO:0000313" key="3">
    <source>
        <dbReference type="EMBL" id="GAH60045.1"/>
    </source>
</evidence>
<dbReference type="EMBL" id="BARU01021399">
    <property type="protein sequence ID" value="GAH60045.1"/>
    <property type="molecule type" value="Genomic_DNA"/>
</dbReference>
<feature type="non-terminal residue" evidence="3">
    <location>
        <position position="1"/>
    </location>
</feature>
<gene>
    <name evidence="3" type="ORF">S03H2_35024</name>
</gene>
<dbReference type="SUPFAM" id="SSF55785">
    <property type="entry name" value="PYP-like sensor domain (PAS domain)"/>
    <property type="match status" value="2"/>
</dbReference>
<comment type="caution">
    <text evidence="3">The sequence shown here is derived from an EMBL/GenBank/DDBJ whole genome shotgun (WGS) entry which is preliminary data.</text>
</comment>
<feature type="domain" description="PAC" evidence="2">
    <location>
        <begin position="61"/>
        <end position="112"/>
    </location>
</feature>
<evidence type="ECO:0000259" key="1">
    <source>
        <dbReference type="PROSITE" id="PS50112"/>
    </source>
</evidence>
<dbReference type="PROSITE" id="PS50113">
    <property type="entry name" value="PAC"/>
    <property type="match status" value="2"/>
</dbReference>
<dbReference type="PROSITE" id="PS50112">
    <property type="entry name" value="PAS"/>
    <property type="match status" value="2"/>
</dbReference>
<feature type="non-terminal residue" evidence="3">
    <location>
        <position position="283"/>
    </location>
</feature>
<feature type="domain" description="PAS" evidence="1">
    <location>
        <begin position="113"/>
        <end position="159"/>
    </location>
</feature>
<accession>X1HSM1</accession>
<dbReference type="AlphaFoldDB" id="X1HSM1"/>
<dbReference type="InterPro" id="IPR000014">
    <property type="entry name" value="PAS"/>
</dbReference>
<dbReference type="InterPro" id="IPR035965">
    <property type="entry name" value="PAS-like_dom_sf"/>
</dbReference>
<dbReference type="SMART" id="SM00091">
    <property type="entry name" value="PAS"/>
    <property type="match status" value="2"/>
</dbReference>
<organism evidence="3">
    <name type="scientific">marine sediment metagenome</name>
    <dbReference type="NCBI Taxonomy" id="412755"/>
    <lineage>
        <taxon>unclassified sequences</taxon>
        <taxon>metagenomes</taxon>
        <taxon>ecological metagenomes</taxon>
    </lineage>
</organism>
<name>X1HSM1_9ZZZZ</name>
<reference evidence="3" key="1">
    <citation type="journal article" date="2014" name="Front. Microbiol.">
        <title>High frequency of phylogenetically diverse reductive dehalogenase-homologous genes in deep subseafloor sedimentary metagenomes.</title>
        <authorList>
            <person name="Kawai M."/>
            <person name="Futagami T."/>
            <person name="Toyoda A."/>
            <person name="Takaki Y."/>
            <person name="Nishi S."/>
            <person name="Hori S."/>
            <person name="Arai W."/>
            <person name="Tsubouchi T."/>
            <person name="Morono Y."/>
            <person name="Uchiyama I."/>
            <person name="Ito T."/>
            <person name="Fujiyama A."/>
            <person name="Inagaki F."/>
            <person name="Takami H."/>
        </authorList>
    </citation>
    <scope>NUCLEOTIDE SEQUENCE</scope>
    <source>
        <strain evidence="3">Expedition CK06-06</strain>
    </source>
</reference>
<evidence type="ECO:0008006" key="4">
    <source>
        <dbReference type="Google" id="ProtNLM"/>
    </source>
</evidence>